<proteinExistence type="predicted"/>
<evidence type="ECO:0000313" key="2">
    <source>
        <dbReference type="Proteomes" id="UP001177003"/>
    </source>
</evidence>
<protein>
    <submittedName>
        <fullName evidence="1">Uncharacterized protein</fullName>
    </submittedName>
</protein>
<reference evidence="1" key="1">
    <citation type="submission" date="2023-04" db="EMBL/GenBank/DDBJ databases">
        <authorList>
            <person name="Vijverberg K."/>
            <person name="Xiong W."/>
            <person name="Schranz E."/>
        </authorList>
    </citation>
    <scope>NUCLEOTIDE SEQUENCE</scope>
</reference>
<keyword evidence="2" id="KW-1185">Reference proteome</keyword>
<evidence type="ECO:0000313" key="1">
    <source>
        <dbReference type="EMBL" id="CAI9291300.1"/>
    </source>
</evidence>
<sequence length="112" mass="12649">MLGVRRKYLNWGSGGGYGYKEPRTIWKNWKEVGNIREVPMVRFVVENPVTVLSMEHILIKCMGDGPLESPMSAIMENEVGDSRFGKNKISDPLRKIPCKTVSAPMKDVIHVC</sequence>
<accession>A0AA35ZEW3</accession>
<organism evidence="1 2">
    <name type="scientific">Lactuca saligna</name>
    <name type="common">Willowleaf lettuce</name>
    <dbReference type="NCBI Taxonomy" id="75948"/>
    <lineage>
        <taxon>Eukaryota</taxon>
        <taxon>Viridiplantae</taxon>
        <taxon>Streptophyta</taxon>
        <taxon>Embryophyta</taxon>
        <taxon>Tracheophyta</taxon>
        <taxon>Spermatophyta</taxon>
        <taxon>Magnoliopsida</taxon>
        <taxon>eudicotyledons</taxon>
        <taxon>Gunneridae</taxon>
        <taxon>Pentapetalae</taxon>
        <taxon>asterids</taxon>
        <taxon>campanulids</taxon>
        <taxon>Asterales</taxon>
        <taxon>Asteraceae</taxon>
        <taxon>Cichorioideae</taxon>
        <taxon>Cichorieae</taxon>
        <taxon>Lactucinae</taxon>
        <taxon>Lactuca</taxon>
    </lineage>
</organism>
<gene>
    <name evidence="1" type="ORF">LSALG_LOCUS30449</name>
</gene>
<dbReference type="Proteomes" id="UP001177003">
    <property type="component" value="Chromosome 6"/>
</dbReference>
<name>A0AA35ZEW3_LACSI</name>
<dbReference type="AlphaFoldDB" id="A0AA35ZEW3"/>
<dbReference type="EMBL" id="OX465082">
    <property type="protein sequence ID" value="CAI9291300.1"/>
    <property type="molecule type" value="Genomic_DNA"/>
</dbReference>